<keyword evidence="4" id="KW-0812">Transmembrane</keyword>
<dbReference type="PANTHER" id="PTHR46910">
    <property type="entry name" value="TRANSCRIPTION FACTOR PDR1"/>
    <property type="match status" value="1"/>
</dbReference>
<feature type="region of interest" description="Disordered" evidence="3">
    <location>
        <begin position="122"/>
        <end position="189"/>
    </location>
</feature>
<dbReference type="PANTHER" id="PTHR46910:SF1">
    <property type="entry name" value="MISCELLANEOUS ZN(II)2CYS6 TRANSCRIPTION FACTOR (EUROFUNG)-RELATED"/>
    <property type="match status" value="1"/>
</dbReference>
<dbReference type="Proteomes" id="UP000777482">
    <property type="component" value="Unassembled WGS sequence"/>
</dbReference>
<evidence type="ECO:0000256" key="1">
    <source>
        <dbReference type="ARBA" id="ARBA00022723"/>
    </source>
</evidence>
<feature type="region of interest" description="Disordered" evidence="3">
    <location>
        <begin position="926"/>
        <end position="946"/>
    </location>
</feature>
<name>A0A9P6WAY8_RHOMI</name>
<feature type="transmembrane region" description="Helical" evidence="4">
    <location>
        <begin position="609"/>
        <end position="630"/>
    </location>
</feature>
<evidence type="ECO:0000256" key="3">
    <source>
        <dbReference type="SAM" id="MobiDB-lite"/>
    </source>
</evidence>
<protein>
    <recommendedName>
        <fullName evidence="5">Zn(2)-C6 fungal-type domain-containing protein</fullName>
    </recommendedName>
</protein>
<evidence type="ECO:0000313" key="7">
    <source>
        <dbReference type="Proteomes" id="UP000777482"/>
    </source>
</evidence>
<feature type="compositionally biased region" description="Polar residues" evidence="3">
    <location>
        <begin position="720"/>
        <end position="734"/>
    </location>
</feature>
<dbReference type="AlphaFoldDB" id="A0A9P6WAY8"/>
<dbReference type="GO" id="GO:0008270">
    <property type="term" value="F:zinc ion binding"/>
    <property type="evidence" value="ECO:0007669"/>
    <property type="project" value="InterPro"/>
</dbReference>
<keyword evidence="4" id="KW-1133">Transmembrane helix</keyword>
<evidence type="ECO:0000256" key="2">
    <source>
        <dbReference type="ARBA" id="ARBA00023242"/>
    </source>
</evidence>
<evidence type="ECO:0000256" key="4">
    <source>
        <dbReference type="SAM" id="Phobius"/>
    </source>
</evidence>
<keyword evidence="2" id="KW-0539">Nucleus</keyword>
<feature type="region of interest" description="Disordered" evidence="3">
    <location>
        <begin position="1"/>
        <end position="50"/>
    </location>
</feature>
<keyword evidence="1" id="KW-0479">Metal-binding</keyword>
<dbReference type="Pfam" id="PF04082">
    <property type="entry name" value="Fungal_trans"/>
    <property type="match status" value="1"/>
</dbReference>
<dbReference type="InterPro" id="IPR007219">
    <property type="entry name" value="XnlR_reg_dom"/>
</dbReference>
<accession>A0A9P6WAY8</accession>
<dbReference type="CDD" id="cd00067">
    <property type="entry name" value="GAL4"/>
    <property type="match status" value="1"/>
</dbReference>
<gene>
    <name evidence="6" type="ORF">C6P46_000154</name>
</gene>
<dbReference type="GO" id="GO:0003677">
    <property type="term" value="F:DNA binding"/>
    <property type="evidence" value="ECO:0007669"/>
    <property type="project" value="InterPro"/>
</dbReference>
<organism evidence="6 7">
    <name type="scientific">Rhodotorula mucilaginosa</name>
    <name type="common">Yeast</name>
    <name type="synonym">Rhodotorula rubra</name>
    <dbReference type="NCBI Taxonomy" id="5537"/>
    <lineage>
        <taxon>Eukaryota</taxon>
        <taxon>Fungi</taxon>
        <taxon>Dikarya</taxon>
        <taxon>Basidiomycota</taxon>
        <taxon>Pucciniomycotina</taxon>
        <taxon>Microbotryomycetes</taxon>
        <taxon>Sporidiobolales</taxon>
        <taxon>Sporidiobolaceae</taxon>
        <taxon>Rhodotorula</taxon>
    </lineage>
</organism>
<dbReference type="GO" id="GO:0000981">
    <property type="term" value="F:DNA-binding transcription factor activity, RNA polymerase II-specific"/>
    <property type="evidence" value="ECO:0007669"/>
    <property type="project" value="InterPro"/>
</dbReference>
<dbReference type="Pfam" id="PF00172">
    <property type="entry name" value="Zn_clus"/>
    <property type="match status" value="1"/>
</dbReference>
<dbReference type="SMART" id="SM00906">
    <property type="entry name" value="Fungal_trans"/>
    <property type="match status" value="1"/>
</dbReference>
<dbReference type="CDD" id="cd12148">
    <property type="entry name" value="fungal_TF_MHR"/>
    <property type="match status" value="1"/>
</dbReference>
<dbReference type="SMART" id="SM00066">
    <property type="entry name" value="GAL4"/>
    <property type="match status" value="1"/>
</dbReference>
<proteinExistence type="predicted"/>
<feature type="domain" description="Zn(2)-C6 fungal-type" evidence="5">
    <location>
        <begin position="51"/>
        <end position="92"/>
    </location>
</feature>
<comment type="caution">
    <text evidence="6">The sequence shown here is derived from an EMBL/GenBank/DDBJ whole genome shotgun (WGS) entry which is preliminary data.</text>
</comment>
<dbReference type="EMBL" id="PUHQ01000001">
    <property type="protein sequence ID" value="KAG0667617.1"/>
    <property type="molecule type" value="Genomic_DNA"/>
</dbReference>
<evidence type="ECO:0000259" key="5">
    <source>
        <dbReference type="PROSITE" id="PS50048"/>
    </source>
</evidence>
<keyword evidence="4" id="KW-0472">Membrane</keyword>
<dbReference type="InterPro" id="IPR001138">
    <property type="entry name" value="Zn2Cys6_DnaBD"/>
</dbReference>
<sequence>MDYGQSVVSEQTAVASGSLQTAESSAPAQQTDSAAGKAAAKQQNRVTTNRACDNCRRRKIRCDAVGGPNGTESALAEQACTLCTTQGVPCQFEYRPQKRAPAKGYVESLEKRLEAMEGLLSALSGPTGAPSRQQPPANEPPPPAVSQAPLRAAEFSTPAKVHPLSRDFSISDSERSPSSEQSPAATDLDAIQRLSERLDDLEIEHNRYIGRESGMHLLQGVHEHLSVNFTPGDGDTKPPLVDALFESLHATLRWTVSEMPADLGPRLIDAYYKYSEWGFTLLPRQYLEECLQNGLLDTDRSFRSLCSRFVEDPRLIPQQPQVDGYPEQLQAAKGFDLFWASMVYAKTPLVAPSLFDLMQSAVTLIWLLGSSGLLTGWTVAGIALRRAVDAGIHREERSRWKSSPLTDQLRKRLFFMLSAVDDWVSATLGRPSALSKDDVDVALPLEITDDQLWAWELASRRARKEGSAAPPAPSIFADAKLVGWTSLQTLFDVMGTARKLFYAIKPRPATQQATIEGLRHIDKVLNRWLETLDAELRWNPSQQDDNQVSRNGFLACHYFFTQIYVHRNFISPSRSHALGYPSLAIATNAARACARILDVLRQRNVLDRAFAWGPLVAVQSGMILLLAVFANPPGPPGSSRATLTPSAAADVKRCLIVLDHFSDKTFMAQKCYDGLSRLASLVVAPPASDRPAGSNQPSDALRTSMKRGGLEEWTDGRSPADSTRGSGSDKQSPVDSGPCAGLAEQGHKARRGGCTTGFSLPFSTEDLSCHLFNGRPTFFFDQPTSSEPSASDLPEQPASADARLSANGLPPPIPSAIGASAFDQHGVLDQAGAAPPFNTGCTSYPPPHVTPTLAQPHPQPQGFDLQMPPGSPDLLSALYSSGAYDSSSFWQLAFDDPLAVPSTVEQVASDLMLQLGLPNVDEAGNPVRNDLSLPPPTTSTSISPDVFSTPFTTSPVDGLQSTSYDPSLFSGVTSFSGI</sequence>
<feature type="compositionally biased region" description="Polar residues" evidence="3">
    <location>
        <begin position="41"/>
        <end position="50"/>
    </location>
</feature>
<dbReference type="InterPro" id="IPR050987">
    <property type="entry name" value="AtrR-like"/>
</dbReference>
<dbReference type="InterPro" id="IPR036864">
    <property type="entry name" value="Zn2-C6_fun-type_DNA-bd_sf"/>
</dbReference>
<keyword evidence="7" id="KW-1185">Reference proteome</keyword>
<evidence type="ECO:0000313" key="6">
    <source>
        <dbReference type="EMBL" id="KAG0667617.1"/>
    </source>
</evidence>
<dbReference type="OrthoDB" id="4456959at2759"/>
<feature type="transmembrane region" description="Helical" evidence="4">
    <location>
        <begin position="364"/>
        <end position="384"/>
    </location>
</feature>
<dbReference type="PROSITE" id="PS50048">
    <property type="entry name" value="ZN2_CY6_FUNGAL_2"/>
    <property type="match status" value="1"/>
</dbReference>
<dbReference type="Gene3D" id="4.10.240.10">
    <property type="entry name" value="Zn(2)-C6 fungal-type DNA-binding domain"/>
    <property type="match status" value="1"/>
</dbReference>
<feature type="region of interest" description="Disordered" evidence="3">
    <location>
        <begin position="780"/>
        <end position="812"/>
    </location>
</feature>
<dbReference type="SUPFAM" id="SSF57701">
    <property type="entry name" value="Zn2/Cys6 DNA-binding domain"/>
    <property type="match status" value="1"/>
</dbReference>
<dbReference type="GO" id="GO:0006351">
    <property type="term" value="P:DNA-templated transcription"/>
    <property type="evidence" value="ECO:0007669"/>
    <property type="project" value="InterPro"/>
</dbReference>
<feature type="region of interest" description="Disordered" evidence="3">
    <location>
        <begin position="687"/>
        <end position="744"/>
    </location>
</feature>
<reference evidence="6 7" key="1">
    <citation type="submission" date="2020-11" db="EMBL/GenBank/DDBJ databases">
        <title>Kefir isolates.</title>
        <authorList>
            <person name="Marcisauskas S."/>
            <person name="Kim Y."/>
            <person name="Blasche S."/>
        </authorList>
    </citation>
    <scope>NUCLEOTIDE SEQUENCE [LARGE SCALE GENOMIC DNA]</scope>
    <source>
        <strain evidence="6 7">KR</strain>
    </source>
</reference>
<feature type="compositionally biased region" description="Polar residues" evidence="3">
    <location>
        <begin position="1"/>
        <end position="33"/>
    </location>
</feature>